<gene>
    <name evidence="3" type="ORF">G3M58_80435</name>
</gene>
<feature type="domain" description="AMP-dependent synthetase/ligase" evidence="2">
    <location>
        <begin position="32"/>
        <end position="64"/>
    </location>
</feature>
<feature type="region of interest" description="Disordered" evidence="1">
    <location>
        <begin position="1"/>
        <end position="36"/>
    </location>
</feature>
<sequence>LTDTSDLPQLRLDDPGTAGTVAARPATNPTDRDRLFPADPHHAVYAIYTSGSTGRPKGVLTEQHCLSDYLRWSTSAYPSAAG</sequence>
<dbReference type="SUPFAM" id="SSF56801">
    <property type="entry name" value="Acetyl-CoA synthetase-like"/>
    <property type="match status" value="1"/>
</dbReference>
<feature type="non-terminal residue" evidence="3">
    <location>
        <position position="82"/>
    </location>
</feature>
<comment type="caution">
    <text evidence="3">The sequence shown here is derived from an EMBL/GenBank/DDBJ whole genome shotgun (WGS) entry which is preliminary data.</text>
</comment>
<dbReference type="AlphaFoldDB" id="A0A6G3XSG0"/>
<name>A0A6G3XSG0_9ACTN</name>
<organism evidence="3">
    <name type="scientific">Streptomyces sp. SID7499</name>
    <dbReference type="NCBI Taxonomy" id="2706086"/>
    <lineage>
        <taxon>Bacteria</taxon>
        <taxon>Bacillati</taxon>
        <taxon>Actinomycetota</taxon>
        <taxon>Actinomycetes</taxon>
        <taxon>Kitasatosporales</taxon>
        <taxon>Streptomycetaceae</taxon>
        <taxon>Streptomyces</taxon>
    </lineage>
</organism>
<reference evidence="3" key="1">
    <citation type="submission" date="2020-01" db="EMBL/GenBank/DDBJ databases">
        <title>Insect and environment-associated Actinomycetes.</title>
        <authorList>
            <person name="Currrie C."/>
            <person name="Chevrette M."/>
            <person name="Carlson C."/>
            <person name="Stubbendieck R."/>
            <person name="Wendt-Pienkowski E."/>
        </authorList>
    </citation>
    <scope>NUCLEOTIDE SEQUENCE</scope>
    <source>
        <strain evidence="3">SID7499</strain>
    </source>
</reference>
<dbReference type="Pfam" id="PF00501">
    <property type="entry name" value="AMP-binding"/>
    <property type="match status" value="1"/>
</dbReference>
<dbReference type="Gene3D" id="3.40.50.980">
    <property type="match status" value="2"/>
</dbReference>
<accession>A0A6G3XSG0</accession>
<protein>
    <submittedName>
        <fullName evidence="3">AMP-binding protein</fullName>
    </submittedName>
</protein>
<evidence type="ECO:0000256" key="1">
    <source>
        <dbReference type="SAM" id="MobiDB-lite"/>
    </source>
</evidence>
<proteinExistence type="predicted"/>
<dbReference type="EMBL" id="JAAGMN010008677">
    <property type="protein sequence ID" value="NEE20522.1"/>
    <property type="molecule type" value="Genomic_DNA"/>
</dbReference>
<feature type="non-terminal residue" evidence="3">
    <location>
        <position position="1"/>
    </location>
</feature>
<evidence type="ECO:0000259" key="2">
    <source>
        <dbReference type="Pfam" id="PF00501"/>
    </source>
</evidence>
<dbReference type="InterPro" id="IPR000873">
    <property type="entry name" value="AMP-dep_synth/lig_dom"/>
</dbReference>
<evidence type="ECO:0000313" key="3">
    <source>
        <dbReference type="EMBL" id="NEE20522.1"/>
    </source>
</evidence>